<sequence length="257" mass="27403">MNNFYLILLALGLSFSLTACGGGNHAGDTNAPDETSQEEAPTESESTPEEEQSEPKLEVIKSTGGAWIDSIDTVWIHSAAIFENTGDVPVEIGETQMNFKGKDGSILGTASMIYSVPDIVAPGEQAYISETTMLEGVADPEEYAETTYNFSFDSTDKNAKLLEISNVKGIPATNEMSSPYRVTGIVKNTTDSLQDDIRISAALLAEDGTLLGILNGGVDVGVNSGSEAGFDLSYPEIPREVAGQVKTVEVKAYGWTW</sequence>
<keyword evidence="2" id="KW-0732">Signal</keyword>
<dbReference type="AlphaFoldDB" id="A0A1H8D1Q6"/>
<organism evidence="3 4">
    <name type="scientific">Mesobacillus persicus</name>
    <dbReference type="NCBI Taxonomy" id="930146"/>
    <lineage>
        <taxon>Bacteria</taxon>
        <taxon>Bacillati</taxon>
        <taxon>Bacillota</taxon>
        <taxon>Bacilli</taxon>
        <taxon>Bacillales</taxon>
        <taxon>Bacillaceae</taxon>
        <taxon>Mesobacillus</taxon>
    </lineage>
</organism>
<evidence type="ECO:0000313" key="3">
    <source>
        <dbReference type="EMBL" id="SEN01223.1"/>
    </source>
</evidence>
<keyword evidence="4" id="KW-1185">Reference proteome</keyword>
<dbReference type="EMBL" id="FOBW01000008">
    <property type="protein sequence ID" value="SEN01223.1"/>
    <property type="molecule type" value="Genomic_DNA"/>
</dbReference>
<gene>
    <name evidence="3" type="ORF">SAMN05192533_10842</name>
</gene>
<feature type="chain" id="PRO_5038675656" description="Lipoprotein" evidence="2">
    <location>
        <begin position="22"/>
        <end position="257"/>
    </location>
</feature>
<name>A0A1H8D1Q6_9BACI</name>
<protein>
    <recommendedName>
        <fullName evidence="5">Lipoprotein</fullName>
    </recommendedName>
</protein>
<feature type="region of interest" description="Disordered" evidence="1">
    <location>
        <begin position="26"/>
        <end position="58"/>
    </location>
</feature>
<accession>A0A1H8D1Q6</accession>
<proteinExistence type="predicted"/>
<evidence type="ECO:0000256" key="1">
    <source>
        <dbReference type="SAM" id="MobiDB-lite"/>
    </source>
</evidence>
<evidence type="ECO:0000256" key="2">
    <source>
        <dbReference type="SAM" id="SignalP"/>
    </source>
</evidence>
<dbReference type="RefSeq" id="WP_090745761.1">
    <property type="nucleotide sequence ID" value="NZ_FOBW01000008.1"/>
</dbReference>
<feature type="compositionally biased region" description="Acidic residues" evidence="1">
    <location>
        <begin position="35"/>
        <end position="52"/>
    </location>
</feature>
<evidence type="ECO:0008006" key="5">
    <source>
        <dbReference type="Google" id="ProtNLM"/>
    </source>
</evidence>
<feature type="signal peptide" evidence="2">
    <location>
        <begin position="1"/>
        <end position="21"/>
    </location>
</feature>
<dbReference type="Proteomes" id="UP000198553">
    <property type="component" value="Unassembled WGS sequence"/>
</dbReference>
<evidence type="ECO:0000313" key="4">
    <source>
        <dbReference type="Proteomes" id="UP000198553"/>
    </source>
</evidence>
<reference evidence="4" key="1">
    <citation type="submission" date="2016-10" db="EMBL/GenBank/DDBJ databases">
        <authorList>
            <person name="Varghese N."/>
            <person name="Submissions S."/>
        </authorList>
    </citation>
    <scope>NUCLEOTIDE SEQUENCE [LARGE SCALE GENOMIC DNA]</scope>
    <source>
        <strain evidence="4">B48,IBRC-M 10115,DSM 25386,CECT 8001</strain>
    </source>
</reference>
<dbReference type="OrthoDB" id="2843897at2"/>